<keyword evidence="2" id="KW-1185">Reference proteome</keyword>
<comment type="caution">
    <text evidence="1">The sequence shown here is derived from an EMBL/GenBank/DDBJ whole genome shotgun (WGS) entry which is preliminary data.</text>
</comment>
<organism evidence="1 2">
    <name type="scientific">Hericium alpestre</name>
    <dbReference type="NCBI Taxonomy" id="135208"/>
    <lineage>
        <taxon>Eukaryota</taxon>
        <taxon>Fungi</taxon>
        <taxon>Dikarya</taxon>
        <taxon>Basidiomycota</taxon>
        <taxon>Agaricomycotina</taxon>
        <taxon>Agaricomycetes</taxon>
        <taxon>Russulales</taxon>
        <taxon>Hericiaceae</taxon>
        <taxon>Hericium</taxon>
    </lineage>
</organism>
<protein>
    <submittedName>
        <fullName evidence="1">Uncharacterized protein</fullName>
    </submittedName>
</protein>
<dbReference type="AlphaFoldDB" id="A0A4Y9ZWM0"/>
<proteinExistence type="predicted"/>
<evidence type="ECO:0000313" key="2">
    <source>
        <dbReference type="Proteomes" id="UP000298061"/>
    </source>
</evidence>
<accession>A0A4Y9ZWM0</accession>
<name>A0A4Y9ZWM0_9AGAM</name>
<gene>
    <name evidence="1" type="ORF">EWM64_g6122</name>
</gene>
<sequence>MINELCKDAIEFFTSVFPSSLTSYCTSTVRHSAAELMQAIKIGSQCHVLAILPTATYAAAILPITATLDLDDHLATLKAWHNCMIFREQLVSHIELPMKSRVRLFSIKAGAGGSMDALHVVSPKQ</sequence>
<reference evidence="1 2" key="1">
    <citation type="submission" date="2019-02" db="EMBL/GenBank/DDBJ databases">
        <title>Genome sequencing of the rare red list fungi Hericium alpestre (H. flagellum).</title>
        <authorList>
            <person name="Buettner E."/>
            <person name="Kellner H."/>
        </authorList>
    </citation>
    <scope>NUCLEOTIDE SEQUENCE [LARGE SCALE GENOMIC DNA]</scope>
    <source>
        <strain evidence="1 2">DSM 108284</strain>
    </source>
</reference>
<evidence type="ECO:0000313" key="1">
    <source>
        <dbReference type="EMBL" id="TFY77888.1"/>
    </source>
</evidence>
<dbReference type="Proteomes" id="UP000298061">
    <property type="component" value="Unassembled WGS sequence"/>
</dbReference>
<dbReference type="EMBL" id="SFCI01000800">
    <property type="protein sequence ID" value="TFY77888.1"/>
    <property type="molecule type" value="Genomic_DNA"/>
</dbReference>